<name>A0ABM5SUU9_9BURK</name>
<sequence length="544" mass="57604">MTPGGACVDVSCLPTPMYELISLLTRGQPDSGRRGPSAIGMTNVARVGNEAPGGPSGLVSDLRNVRQAGASSALSLNDVGASRWNGVESTPGWVRTFGPAFSPIASPGGLQPVTAELICMLMVMGAEQVRLSGGLEAIAANHRVSFEALRAHVDENADPTERGTRLLAAFTDSVESQSSEGALSDSLTTSPSEIIGAADVTTGRTHANLPHQERADVRVSNASCNASHFTAPETSGRDDAVVRTGPAGALAAPLRGRGVVAFLQAALEAPAGTLDVEQQAALAARFHVSYKTVKRYLRVDGTLSVTGQIKLGPGSVATAGRMSADILRTLLALGPRRISEAGGRKAIARIFNISPLTLNHWLEANGQLTPRAYARLIASAKPRRAIDADLLHQIHAHIRQSGGARVDLRTLADAYGVPFTSLRQYVNDDGNLSSRAKCMLREKAFPPRNLVTEDILGEIQALGRTGIRSAGGLTGLAERYDVAYGSLKSFIRADGTLTPSGEYRLGVVSAHDAPHASPAAERAAKQRWRHRLRTWLSRDIEQPR</sequence>
<keyword evidence="2" id="KW-1185">Reference proteome</keyword>
<protein>
    <submittedName>
        <fullName evidence="1">Uncharacterized protein</fullName>
    </submittedName>
</protein>
<evidence type="ECO:0000313" key="2">
    <source>
        <dbReference type="Proteomes" id="UP000035085"/>
    </source>
</evidence>
<organism evidence="1 2">
    <name type="scientific">Pandoraea vervacti</name>
    <dbReference type="NCBI Taxonomy" id="656178"/>
    <lineage>
        <taxon>Bacteria</taxon>
        <taxon>Pseudomonadati</taxon>
        <taxon>Pseudomonadota</taxon>
        <taxon>Betaproteobacteria</taxon>
        <taxon>Burkholderiales</taxon>
        <taxon>Burkholderiaceae</taxon>
        <taxon>Pandoraea</taxon>
    </lineage>
</organism>
<dbReference type="EMBL" id="CP010897">
    <property type="protein sequence ID" value="AJP56179.2"/>
    <property type="molecule type" value="Genomic_DNA"/>
</dbReference>
<gene>
    <name evidence="1" type="ORF">UC34_02545</name>
</gene>
<proteinExistence type="predicted"/>
<evidence type="ECO:0000313" key="1">
    <source>
        <dbReference type="EMBL" id="AJP56179.2"/>
    </source>
</evidence>
<dbReference type="Proteomes" id="UP000035085">
    <property type="component" value="Chromosome"/>
</dbReference>
<reference evidence="2" key="1">
    <citation type="submission" date="2015-02" db="EMBL/GenBank/DDBJ databases">
        <title>Complete Genome Sequencing of Pandoraea vervacti NS15 sp. nov.</title>
        <authorList>
            <person name="Chan K.-G."/>
        </authorList>
    </citation>
    <scope>NUCLEOTIDE SEQUENCE [LARGE SCALE GENOMIC DNA]</scope>
    <source>
        <strain evidence="2">NS15</strain>
    </source>
</reference>
<accession>A0ABM5SUU9</accession>